<keyword evidence="6" id="KW-0851">Voltage-gated channel</keyword>
<evidence type="ECO:0000256" key="1">
    <source>
        <dbReference type="ARBA" id="ARBA00004141"/>
    </source>
</evidence>
<protein>
    <submittedName>
        <fullName evidence="14">Cation channel family protein</fullName>
    </submittedName>
</protein>
<evidence type="ECO:0000256" key="3">
    <source>
        <dbReference type="ARBA" id="ARBA00022538"/>
    </source>
</evidence>
<feature type="transmembrane region" description="Helical" evidence="12">
    <location>
        <begin position="91"/>
        <end position="108"/>
    </location>
</feature>
<dbReference type="AlphaFoldDB" id="J9C3V2"/>
<dbReference type="InterPro" id="IPR027359">
    <property type="entry name" value="Volt_channel_dom_sf"/>
</dbReference>
<dbReference type="PANTHER" id="PTHR11537">
    <property type="entry name" value="VOLTAGE-GATED POTASSIUM CHANNEL"/>
    <property type="match status" value="1"/>
</dbReference>
<keyword evidence="5" id="KW-0631">Potassium channel</keyword>
<dbReference type="SUPFAM" id="SSF81324">
    <property type="entry name" value="Voltage-gated potassium channels"/>
    <property type="match status" value="1"/>
</dbReference>
<comment type="subcellular location">
    <subcellularLocation>
        <location evidence="1">Membrane</location>
        <topology evidence="1">Multi-pass membrane protein</topology>
    </subcellularLocation>
</comment>
<evidence type="ECO:0000259" key="13">
    <source>
        <dbReference type="Pfam" id="PF00520"/>
    </source>
</evidence>
<dbReference type="EMBL" id="AMCI01006349">
    <property type="protein sequence ID" value="EJW94495.1"/>
    <property type="molecule type" value="Genomic_DNA"/>
</dbReference>
<keyword evidence="11" id="KW-0407">Ion channel</keyword>
<feature type="transmembrane region" description="Helical" evidence="12">
    <location>
        <begin position="164"/>
        <end position="182"/>
    </location>
</feature>
<evidence type="ECO:0000256" key="10">
    <source>
        <dbReference type="ARBA" id="ARBA00023136"/>
    </source>
</evidence>
<evidence type="ECO:0000256" key="5">
    <source>
        <dbReference type="ARBA" id="ARBA00022826"/>
    </source>
</evidence>
<comment type="caution">
    <text evidence="14">The sequence shown here is derived from an EMBL/GenBank/DDBJ whole genome shotgun (WGS) entry which is preliminary data.</text>
</comment>
<keyword evidence="2" id="KW-0813">Transport</keyword>
<dbReference type="InterPro" id="IPR005821">
    <property type="entry name" value="Ion_trans_dom"/>
</dbReference>
<dbReference type="PANTHER" id="PTHR11537:SF254">
    <property type="entry name" value="POTASSIUM VOLTAGE-GATED CHANNEL PROTEIN SHAB"/>
    <property type="match status" value="1"/>
</dbReference>
<evidence type="ECO:0000256" key="6">
    <source>
        <dbReference type="ARBA" id="ARBA00022882"/>
    </source>
</evidence>
<keyword evidence="7" id="KW-0630">Potassium</keyword>
<name>J9C3V2_9ZZZZ</name>
<evidence type="ECO:0000256" key="2">
    <source>
        <dbReference type="ARBA" id="ARBA00022448"/>
    </source>
</evidence>
<reference evidence="14" key="1">
    <citation type="journal article" date="2012" name="PLoS ONE">
        <title>Gene sets for utilization of primary and secondary nutrition supplies in the distal gut of endangered iberian lynx.</title>
        <authorList>
            <person name="Alcaide M."/>
            <person name="Messina E."/>
            <person name="Richter M."/>
            <person name="Bargiela R."/>
            <person name="Peplies J."/>
            <person name="Huws S.A."/>
            <person name="Newbold C.J."/>
            <person name="Golyshin P.N."/>
            <person name="Simon M.A."/>
            <person name="Lopez G."/>
            <person name="Yakimov M.M."/>
            <person name="Ferrer M."/>
        </authorList>
    </citation>
    <scope>NUCLEOTIDE SEQUENCE</scope>
</reference>
<keyword evidence="8 12" id="KW-1133">Transmembrane helix</keyword>
<dbReference type="GO" id="GO:0005249">
    <property type="term" value="F:voltage-gated potassium channel activity"/>
    <property type="evidence" value="ECO:0007669"/>
    <property type="project" value="InterPro"/>
</dbReference>
<evidence type="ECO:0000256" key="8">
    <source>
        <dbReference type="ARBA" id="ARBA00022989"/>
    </source>
</evidence>
<dbReference type="InterPro" id="IPR028325">
    <property type="entry name" value="VG_K_chnl"/>
</dbReference>
<feature type="transmembrane region" description="Helical" evidence="12">
    <location>
        <begin position="129"/>
        <end position="149"/>
    </location>
</feature>
<sequence length="239" mass="26626">MLGCITVSIAAVIASSFQEMAAYRVHCFAITYVSSFVFLVEYAARILSAPAVYPDRSLVQARLHYLFSFYGFVDFVAILPCVLSYCYWDTSAVHLIILPYIFIIFKLIRYSKSFRLIGHALASVKDELVTAYTACFIMVCFSAILMYYIERDAQPEVFQNIGDSFWWAIVAFTTVGYGDIYPITPLGKLLSCIISLIGIAMIAIPTGIISSSFINIIQKREREAENGPHTPGSSPPENG</sequence>
<keyword evidence="10 12" id="KW-0472">Membrane</keyword>
<dbReference type="PRINTS" id="PR00169">
    <property type="entry name" value="KCHANNEL"/>
</dbReference>
<evidence type="ECO:0000256" key="7">
    <source>
        <dbReference type="ARBA" id="ARBA00022958"/>
    </source>
</evidence>
<gene>
    <name evidence="14" type="ORF">EVA_17413</name>
</gene>
<evidence type="ECO:0000256" key="9">
    <source>
        <dbReference type="ARBA" id="ARBA00023065"/>
    </source>
</evidence>
<dbReference type="Gene3D" id="1.20.120.350">
    <property type="entry name" value="Voltage-gated potassium channels. Chain C"/>
    <property type="match status" value="1"/>
</dbReference>
<evidence type="ECO:0000256" key="4">
    <source>
        <dbReference type="ARBA" id="ARBA00022692"/>
    </source>
</evidence>
<keyword evidence="3" id="KW-0633">Potassium transport</keyword>
<feature type="transmembrane region" description="Helical" evidence="12">
    <location>
        <begin position="28"/>
        <end position="53"/>
    </location>
</feature>
<dbReference type="Pfam" id="PF00520">
    <property type="entry name" value="Ion_trans"/>
    <property type="match status" value="1"/>
</dbReference>
<dbReference type="Gene3D" id="1.10.287.70">
    <property type="match status" value="1"/>
</dbReference>
<feature type="transmembrane region" description="Helical" evidence="12">
    <location>
        <begin position="189"/>
        <end position="214"/>
    </location>
</feature>
<proteinExistence type="predicted"/>
<dbReference type="GO" id="GO:0001508">
    <property type="term" value="P:action potential"/>
    <property type="evidence" value="ECO:0007669"/>
    <property type="project" value="TreeGrafter"/>
</dbReference>
<feature type="transmembrane region" description="Helical" evidence="12">
    <location>
        <begin position="65"/>
        <end position="85"/>
    </location>
</feature>
<feature type="domain" description="Ion transport" evidence="13">
    <location>
        <begin position="2"/>
        <end position="219"/>
    </location>
</feature>
<dbReference type="FunFam" id="1.10.287.70:FF:000028">
    <property type="entry name" value="potassium voltage-gated channel subfamily D member 3"/>
    <property type="match status" value="1"/>
</dbReference>
<evidence type="ECO:0000256" key="11">
    <source>
        <dbReference type="ARBA" id="ARBA00023303"/>
    </source>
</evidence>
<evidence type="ECO:0000256" key="12">
    <source>
        <dbReference type="SAM" id="Phobius"/>
    </source>
</evidence>
<organism evidence="14">
    <name type="scientific">gut metagenome</name>
    <dbReference type="NCBI Taxonomy" id="749906"/>
    <lineage>
        <taxon>unclassified sequences</taxon>
        <taxon>metagenomes</taxon>
        <taxon>organismal metagenomes</taxon>
    </lineage>
</organism>
<evidence type="ECO:0000313" key="14">
    <source>
        <dbReference type="EMBL" id="EJW94495.1"/>
    </source>
</evidence>
<keyword evidence="4 12" id="KW-0812">Transmembrane</keyword>
<keyword evidence="9" id="KW-0406">Ion transport</keyword>
<accession>J9C3V2</accession>
<dbReference type="GO" id="GO:0008076">
    <property type="term" value="C:voltage-gated potassium channel complex"/>
    <property type="evidence" value="ECO:0007669"/>
    <property type="project" value="InterPro"/>
</dbReference>